<dbReference type="PROSITE" id="PS51900">
    <property type="entry name" value="CB"/>
    <property type="match status" value="1"/>
</dbReference>
<evidence type="ECO:0000313" key="3">
    <source>
        <dbReference type="EMBL" id="AWB90862.1"/>
    </source>
</evidence>
<evidence type="ECO:0000256" key="2">
    <source>
        <dbReference type="ARBA" id="ARBA00023172"/>
    </source>
</evidence>
<keyword evidence="2" id="KW-0233">DNA recombination</keyword>
<dbReference type="Pfam" id="PF00589">
    <property type="entry name" value="Phage_integrase"/>
    <property type="match status" value="1"/>
</dbReference>
<dbReference type="InterPro" id="IPR010998">
    <property type="entry name" value="Integrase_recombinase_N"/>
</dbReference>
<dbReference type="SUPFAM" id="SSF56349">
    <property type="entry name" value="DNA breaking-rejoining enzymes"/>
    <property type="match status" value="1"/>
</dbReference>
<dbReference type="InterPro" id="IPR050090">
    <property type="entry name" value="Tyrosine_recombinase_XerCD"/>
</dbReference>
<keyword evidence="1" id="KW-0238">DNA-binding</keyword>
<dbReference type="Proteomes" id="UP000244384">
    <property type="component" value="Chromosome"/>
</dbReference>
<dbReference type="PROSITE" id="PS51898">
    <property type="entry name" value="TYR_RECOMBINASE"/>
    <property type="match status" value="1"/>
</dbReference>
<dbReference type="PANTHER" id="PTHR30349:SF91">
    <property type="entry name" value="INTA PROTEIN"/>
    <property type="match status" value="1"/>
</dbReference>
<organism evidence="3 4">
    <name type="scientific">Aeromicrobium chenweiae</name>
    <dbReference type="NCBI Taxonomy" id="2079793"/>
    <lineage>
        <taxon>Bacteria</taxon>
        <taxon>Bacillati</taxon>
        <taxon>Actinomycetota</taxon>
        <taxon>Actinomycetes</taxon>
        <taxon>Propionibacteriales</taxon>
        <taxon>Nocardioidaceae</taxon>
        <taxon>Aeromicrobium</taxon>
    </lineage>
</organism>
<name>A0A2S0WHV1_9ACTN</name>
<accession>A0A2S0WHV1</accession>
<dbReference type="AlphaFoldDB" id="A0A2S0WHV1"/>
<dbReference type="InterPro" id="IPR013762">
    <property type="entry name" value="Integrase-like_cat_sf"/>
</dbReference>
<dbReference type="CDD" id="cd01189">
    <property type="entry name" value="INT_ICEBs1_C_like"/>
    <property type="match status" value="1"/>
</dbReference>
<dbReference type="GO" id="GO:0006310">
    <property type="term" value="P:DNA recombination"/>
    <property type="evidence" value="ECO:0007669"/>
    <property type="project" value="UniProtKB-KW"/>
</dbReference>
<dbReference type="EMBL" id="CP026952">
    <property type="protein sequence ID" value="AWB90862.1"/>
    <property type="molecule type" value="Genomic_DNA"/>
</dbReference>
<dbReference type="InterPro" id="IPR044068">
    <property type="entry name" value="CB"/>
</dbReference>
<keyword evidence="4" id="KW-1185">Reference proteome</keyword>
<dbReference type="GO" id="GO:0015074">
    <property type="term" value="P:DNA integration"/>
    <property type="evidence" value="ECO:0007669"/>
    <property type="project" value="InterPro"/>
</dbReference>
<reference evidence="4" key="1">
    <citation type="submission" date="2018-01" db="EMBL/GenBank/DDBJ databases">
        <authorList>
            <person name="Li J."/>
        </authorList>
    </citation>
    <scope>NUCLEOTIDE SEQUENCE [LARGE SCALE GENOMIC DNA]</scope>
    <source>
        <strain evidence="4">592</strain>
    </source>
</reference>
<protein>
    <submittedName>
        <fullName evidence="3">Uncharacterized protein</fullName>
    </submittedName>
</protein>
<dbReference type="GO" id="GO:0003677">
    <property type="term" value="F:DNA binding"/>
    <property type="evidence" value="ECO:0007669"/>
    <property type="project" value="UniProtKB-UniRule"/>
</dbReference>
<dbReference type="InterPro" id="IPR011010">
    <property type="entry name" value="DNA_brk_join_enz"/>
</dbReference>
<dbReference type="KEGG" id="aez:C3E78_00680"/>
<dbReference type="PANTHER" id="PTHR30349">
    <property type="entry name" value="PHAGE INTEGRASE-RELATED"/>
    <property type="match status" value="1"/>
</dbReference>
<dbReference type="Gene3D" id="1.10.150.130">
    <property type="match status" value="1"/>
</dbReference>
<evidence type="ECO:0000313" key="4">
    <source>
        <dbReference type="Proteomes" id="UP000244384"/>
    </source>
</evidence>
<evidence type="ECO:0000256" key="1">
    <source>
        <dbReference type="ARBA" id="ARBA00023125"/>
    </source>
</evidence>
<gene>
    <name evidence="3" type="ORF">C3E78_00680</name>
</gene>
<dbReference type="Gene3D" id="1.10.443.10">
    <property type="entry name" value="Intergrase catalytic core"/>
    <property type="match status" value="1"/>
</dbReference>
<dbReference type="InterPro" id="IPR002104">
    <property type="entry name" value="Integrase_catalytic"/>
</dbReference>
<proteinExistence type="predicted"/>
<accession>A0A5F2ER53</accession>
<sequence>MRVAKPKEGEPIRLVETRTGWRYRLVLDVGEREDGRRRQHTETLDTLTAARERVSEIRADVKRGTYNAPDRTTFEALCARWLESRRDVREITLNGYRTVLKPVRARMGSRKAQGLGRSDVEALVTWLATEAGRTGKGVSHRTIVFTLGAVRQVLAYGVSEGLLSVNVADGVRAPRKTRADVRTVTVWEPSDLLRFRATADTDDWAAGWRLTLSGLRRSEVLGLRWTAVDLTEGAVTVEAGRVALDGKRTTTDDPKSAASWRTVPVESMHTGTVALLKSLKARQAADRLASGSAYEESGYVLVDAMGRPVRPEAFSDRFADLCAEADVPATRLHDVRHTVATLLHRSGVAPADAAGLLGHTVAVHLSTYVTSTERGAQTAATALGEALAAVR</sequence>